<dbReference type="RefSeq" id="WP_108188476.1">
    <property type="nucleotide sequence ID" value="NZ_PIFK01000116.1"/>
</dbReference>
<dbReference type="Pfam" id="PF13744">
    <property type="entry name" value="HTH_37"/>
    <property type="match status" value="1"/>
</dbReference>
<dbReference type="CDD" id="cd00093">
    <property type="entry name" value="HTH_XRE"/>
    <property type="match status" value="1"/>
</dbReference>
<accession>A0A2T5EDZ3</accession>
<name>A0A2T5EDZ3_VIBSP</name>
<organism evidence="2 3">
    <name type="scientific">Vibrio splendidus</name>
    <dbReference type="NCBI Taxonomy" id="29497"/>
    <lineage>
        <taxon>Bacteria</taxon>
        <taxon>Pseudomonadati</taxon>
        <taxon>Pseudomonadota</taxon>
        <taxon>Gammaproteobacteria</taxon>
        <taxon>Vibrionales</taxon>
        <taxon>Vibrionaceae</taxon>
        <taxon>Vibrio</taxon>
    </lineage>
</organism>
<dbReference type="GO" id="GO:0003677">
    <property type="term" value="F:DNA binding"/>
    <property type="evidence" value="ECO:0007669"/>
    <property type="project" value="InterPro"/>
</dbReference>
<protein>
    <submittedName>
        <fullName evidence="2">PtxR</fullName>
    </submittedName>
</protein>
<reference evidence="2 3" key="1">
    <citation type="submission" date="2017-11" db="EMBL/GenBank/DDBJ databases">
        <title>Population delineation of vibrios coincides with oyster pathogenicity.</title>
        <authorList>
            <person name="Bruto M."/>
            <person name="Labreuche Y."/>
            <person name="James A."/>
            <person name="Piel D."/>
            <person name="Chenivesse S."/>
            <person name="Petton B."/>
            <person name="Polz M.F."/>
            <person name="Le Roux F."/>
        </authorList>
    </citation>
    <scope>NUCLEOTIDE SEQUENCE [LARGE SCALE GENOMIC DNA]</scope>
    <source>
        <strain evidence="2 3">FF_144</strain>
    </source>
</reference>
<dbReference type="EMBL" id="PIFK01000116">
    <property type="protein sequence ID" value="PTP17564.1"/>
    <property type="molecule type" value="Genomic_DNA"/>
</dbReference>
<dbReference type="InterPro" id="IPR039554">
    <property type="entry name" value="HigA2-like_HTH"/>
</dbReference>
<evidence type="ECO:0000313" key="3">
    <source>
        <dbReference type="Proteomes" id="UP000244197"/>
    </source>
</evidence>
<dbReference type="InterPro" id="IPR010982">
    <property type="entry name" value="Lambda_DNA-bd_dom_sf"/>
</dbReference>
<comment type="caution">
    <text evidence="2">The sequence shown here is derived from an EMBL/GenBank/DDBJ whole genome shotgun (WGS) entry which is preliminary data.</text>
</comment>
<gene>
    <name evidence="2" type="ORF">CWO07_25605</name>
</gene>
<proteinExistence type="predicted"/>
<dbReference type="InterPro" id="IPR001387">
    <property type="entry name" value="Cro/C1-type_HTH"/>
</dbReference>
<evidence type="ECO:0000259" key="1">
    <source>
        <dbReference type="PROSITE" id="PS50943"/>
    </source>
</evidence>
<dbReference type="Proteomes" id="UP000244197">
    <property type="component" value="Unassembled WGS sequence"/>
</dbReference>
<dbReference type="PROSITE" id="PS50943">
    <property type="entry name" value="HTH_CROC1"/>
    <property type="match status" value="1"/>
</dbReference>
<dbReference type="AlphaFoldDB" id="A0A2T5EDZ3"/>
<feature type="domain" description="HTH cro/C1-type" evidence="1">
    <location>
        <begin position="35"/>
        <end position="83"/>
    </location>
</feature>
<dbReference type="SUPFAM" id="SSF47413">
    <property type="entry name" value="lambda repressor-like DNA-binding domains"/>
    <property type="match status" value="1"/>
</dbReference>
<evidence type="ECO:0000313" key="2">
    <source>
        <dbReference type="EMBL" id="PTP17564.1"/>
    </source>
</evidence>
<dbReference type="Gene3D" id="1.10.260.40">
    <property type="entry name" value="lambda repressor-like DNA-binding domains"/>
    <property type="match status" value="1"/>
</dbReference>
<sequence length="103" mass="11556">MSKSPLELLSSDPVELSLLSTKVKLMIIASEIIRENGWTQKEASLKLGVSQPRISNLMNNKISKFSIDSAFEILGKLGYLSEMTFNPMNRERPVIMELKKTAV</sequence>